<evidence type="ECO:0000259" key="1">
    <source>
        <dbReference type="Pfam" id="PF09359"/>
    </source>
</evidence>
<dbReference type="Pfam" id="PF09359">
    <property type="entry name" value="VTC"/>
    <property type="match status" value="1"/>
</dbReference>
<accession>A0ABS7L8Y3</accession>
<dbReference type="CDD" id="cd07750">
    <property type="entry name" value="PolyPPase_VTC_like"/>
    <property type="match status" value="1"/>
</dbReference>
<organism evidence="2 3">
    <name type="scientific">Sellimonas caecigallum</name>
    <dbReference type="NCBI Taxonomy" id="2592333"/>
    <lineage>
        <taxon>Bacteria</taxon>
        <taxon>Bacillati</taxon>
        <taxon>Bacillota</taxon>
        <taxon>Clostridia</taxon>
        <taxon>Lachnospirales</taxon>
        <taxon>Lachnospiraceae</taxon>
        <taxon>Sellimonas</taxon>
    </lineage>
</organism>
<evidence type="ECO:0000313" key="3">
    <source>
        <dbReference type="Proteomes" id="UP000779049"/>
    </source>
</evidence>
<reference evidence="2 3" key="1">
    <citation type="journal article" date="2020" name="New Microbes New Infect">
        <title>Sellimonas caecigallum sp. nov., description and genome sequence of a new member of the Sellimonas genus isolated from the cecum of feral chicken.</title>
        <authorList>
            <person name="Wongkuna S."/>
            <person name="Ghimire S."/>
            <person name="Antony L."/>
            <person name="Chankhamhaengdecha S."/>
            <person name="Janvilisri T."/>
            <person name="Scaria J."/>
        </authorList>
    </citation>
    <scope>NUCLEOTIDE SEQUENCE [LARGE SCALE GENOMIC DNA]</scope>
    <source>
        <strain evidence="2 3">SW451</strain>
    </source>
</reference>
<protein>
    <submittedName>
        <fullName evidence="2">Polyphosphate polymerase domain-containing protein</fullName>
    </submittedName>
</protein>
<gene>
    <name evidence="2" type="ORF">FLB61_09650</name>
</gene>
<sequence>MIKKTQSIFRHELKHVITPAEDRLLSERLGRLFPRDSHAGKRGVYNVNSLYFDTPNDKALVEKIAGVSSREKFRLRYYGEDLTFLRLEKKIKKGGLCSKRSANLTYEQAASLLAGEIAFLLESEDPLLIELYSKMKGELLRPKTIVRYEREAFTYMPGNVRITLDRKLHTGLYNLDFLNTKRRYIAAAPGHTVLEVKYDAFLPDIVKMSVQMPDRKTGAYSKYAVCRKYD</sequence>
<keyword evidence="3" id="KW-1185">Reference proteome</keyword>
<proteinExistence type="predicted"/>
<dbReference type="Gene3D" id="3.20.100.30">
    <property type="entry name" value="VTC, catalytic tunnel domain"/>
    <property type="match status" value="1"/>
</dbReference>
<dbReference type="InterPro" id="IPR042267">
    <property type="entry name" value="VTC_sf"/>
</dbReference>
<dbReference type="Proteomes" id="UP000779049">
    <property type="component" value="Unassembled WGS sequence"/>
</dbReference>
<evidence type="ECO:0000313" key="2">
    <source>
        <dbReference type="EMBL" id="MBY0759344.1"/>
    </source>
</evidence>
<comment type="caution">
    <text evidence="2">The sequence shown here is derived from an EMBL/GenBank/DDBJ whole genome shotgun (WGS) entry which is preliminary data.</text>
</comment>
<dbReference type="EMBL" id="VIRV01000014">
    <property type="protein sequence ID" value="MBY0759344.1"/>
    <property type="molecule type" value="Genomic_DNA"/>
</dbReference>
<feature type="domain" description="VTC" evidence="1">
    <location>
        <begin position="9"/>
        <end position="226"/>
    </location>
</feature>
<dbReference type="InterPro" id="IPR018966">
    <property type="entry name" value="VTC_domain"/>
</dbReference>
<name>A0ABS7L8Y3_9FIRM</name>